<organism evidence="4 5">
    <name type="scientific">Purpureocillium lavendulum</name>
    <dbReference type="NCBI Taxonomy" id="1247861"/>
    <lineage>
        <taxon>Eukaryota</taxon>
        <taxon>Fungi</taxon>
        <taxon>Dikarya</taxon>
        <taxon>Ascomycota</taxon>
        <taxon>Pezizomycotina</taxon>
        <taxon>Sordariomycetes</taxon>
        <taxon>Hypocreomycetidae</taxon>
        <taxon>Hypocreales</taxon>
        <taxon>Ophiocordycipitaceae</taxon>
        <taxon>Purpureocillium</taxon>
    </lineage>
</organism>
<comment type="caution">
    <text evidence="4">The sequence shown here is derived from an EMBL/GenBank/DDBJ whole genome shotgun (WGS) entry which is preliminary data.</text>
</comment>
<name>A0AB34FPH7_9HYPO</name>
<protein>
    <submittedName>
        <fullName evidence="4">Hydrolase protein</fullName>
    </submittedName>
</protein>
<evidence type="ECO:0000313" key="5">
    <source>
        <dbReference type="Proteomes" id="UP001163105"/>
    </source>
</evidence>
<dbReference type="AlphaFoldDB" id="A0AB34FPH7"/>
<evidence type="ECO:0000259" key="3">
    <source>
        <dbReference type="Pfam" id="PF00857"/>
    </source>
</evidence>
<dbReference type="InterPro" id="IPR036380">
    <property type="entry name" value="Isochorismatase-like_sf"/>
</dbReference>
<evidence type="ECO:0000313" key="4">
    <source>
        <dbReference type="EMBL" id="KAJ6440586.1"/>
    </source>
</evidence>
<dbReference type="GO" id="GO:0016787">
    <property type="term" value="F:hydrolase activity"/>
    <property type="evidence" value="ECO:0007669"/>
    <property type="project" value="UniProtKB-KW"/>
</dbReference>
<dbReference type="Pfam" id="PF00857">
    <property type="entry name" value="Isochorismatase"/>
    <property type="match status" value="1"/>
</dbReference>
<dbReference type="EMBL" id="JAQHRD010000005">
    <property type="protein sequence ID" value="KAJ6440586.1"/>
    <property type="molecule type" value="Genomic_DNA"/>
</dbReference>
<dbReference type="InterPro" id="IPR000868">
    <property type="entry name" value="Isochorismatase-like_dom"/>
</dbReference>
<reference evidence="4" key="1">
    <citation type="submission" date="2023-01" db="EMBL/GenBank/DDBJ databases">
        <title>The growth and conidiation of Purpureocillium lavendulum are regulated by nitrogen source and histone H3K14 acetylation.</title>
        <authorList>
            <person name="Tang P."/>
            <person name="Han J."/>
            <person name="Zhang C."/>
            <person name="Tang P."/>
            <person name="Qi F."/>
            <person name="Zhang K."/>
            <person name="Liang L."/>
        </authorList>
    </citation>
    <scope>NUCLEOTIDE SEQUENCE</scope>
    <source>
        <strain evidence="4">YMF1.00683</strain>
    </source>
</reference>
<dbReference type="Gene3D" id="3.40.50.850">
    <property type="entry name" value="Isochorismatase-like"/>
    <property type="match status" value="1"/>
</dbReference>
<dbReference type="InterPro" id="IPR050272">
    <property type="entry name" value="Isochorismatase-like_hydrls"/>
</dbReference>
<proteinExistence type="inferred from homology"/>
<evidence type="ECO:0000256" key="2">
    <source>
        <dbReference type="ARBA" id="ARBA00022801"/>
    </source>
</evidence>
<gene>
    <name evidence="4" type="ORF">O9K51_06376</name>
</gene>
<evidence type="ECO:0000256" key="1">
    <source>
        <dbReference type="ARBA" id="ARBA00006336"/>
    </source>
</evidence>
<accession>A0AB34FPH7</accession>
<sequence length="210" mass="22645">MSAKPNTAAAHPPAKTALLLLDYQNYIVNMIDPPEVRSKVVDAATALLKAARAAKSPIFHCHIDFETEPVPTSKLTDRWDSALKPMLASNPEFGHEWPSLLPSNAGDAAPDNEHTVAKRPGCISAMKSKDIMSLLRDKYKVESIVMCGLVTSGALVSTAREAADLGFVTTAVEEGCWDRSAEAHKAIFENVLPMTAWVSGLEEALSLFQG</sequence>
<feature type="domain" description="Isochorismatase-like" evidence="3">
    <location>
        <begin position="16"/>
        <end position="202"/>
    </location>
</feature>
<dbReference type="PANTHER" id="PTHR43540:SF1">
    <property type="entry name" value="ISOCHORISMATASE HYDROLASE"/>
    <property type="match status" value="1"/>
</dbReference>
<dbReference type="SUPFAM" id="SSF52499">
    <property type="entry name" value="Isochorismatase-like hydrolases"/>
    <property type="match status" value="1"/>
</dbReference>
<comment type="similarity">
    <text evidence="1">Belongs to the isochorismatase family.</text>
</comment>
<keyword evidence="5" id="KW-1185">Reference proteome</keyword>
<dbReference type="PANTHER" id="PTHR43540">
    <property type="entry name" value="PEROXYUREIDOACRYLATE/UREIDOACRYLATE AMIDOHYDROLASE-RELATED"/>
    <property type="match status" value="1"/>
</dbReference>
<keyword evidence="2 4" id="KW-0378">Hydrolase</keyword>
<dbReference type="Proteomes" id="UP001163105">
    <property type="component" value="Unassembled WGS sequence"/>
</dbReference>